<name>A0A4S2H1G8_9PROT</name>
<feature type="compositionally biased region" description="Pro residues" evidence="2">
    <location>
        <begin position="718"/>
        <end position="727"/>
    </location>
</feature>
<feature type="domain" description="Peptidase S9 prolyl oligopeptidase catalytic" evidence="3">
    <location>
        <begin position="508"/>
        <end position="695"/>
    </location>
</feature>
<feature type="region of interest" description="Disordered" evidence="2">
    <location>
        <begin position="1"/>
        <end position="22"/>
    </location>
</feature>
<organism evidence="4 5">
    <name type="scientific">Marinicauda algicola</name>
    <dbReference type="NCBI Taxonomy" id="2029849"/>
    <lineage>
        <taxon>Bacteria</taxon>
        <taxon>Pseudomonadati</taxon>
        <taxon>Pseudomonadota</taxon>
        <taxon>Alphaproteobacteria</taxon>
        <taxon>Maricaulales</taxon>
        <taxon>Maricaulaceae</taxon>
        <taxon>Marinicauda</taxon>
    </lineage>
</organism>
<proteinExistence type="predicted"/>
<dbReference type="SUPFAM" id="SSF82171">
    <property type="entry name" value="DPP6 N-terminal domain-like"/>
    <property type="match status" value="1"/>
</dbReference>
<evidence type="ECO:0000256" key="1">
    <source>
        <dbReference type="ARBA" id="ARBA00022801"/>
    </source>
</evidence>
<dbReference type="GO" id="GO:0004252">
    <property type="term" value="F:serine-type endopeptidase activity"/>
    <property type="evidence" value="ECO:0007669"/>
    <property type="project" value="TreeGrafter"/>
</dbReference>
<evidence type="ECO:0000313" key="5">
    <source>
        <dbReference type="Proteomes" id="UP000308054"/>
    </source>
</evidence>
<dbReference type="Gene3D" id="3.40.50.1820">
    <property type="entry name" value="alpha/beta hydrolase"/>
    <property type="match status" value="1"/>
</dbReference>
<dbReference type="Pfam" id="PF00326">
    <property type="entry name" value="Peptidase_S9"/>
    <property type="match status" value="1"/>
</dbReference>
<protein>
    <submittedName>
        <fullName evidence="4">S9 family peptidase</fullName>
    </submittedName>
</protein>
<sequence length="751" mass="82848">MSRMGRSSHRQGESRVKPHGRRAGQFVLASRSAIASNSPVTRAIWRRGVFRILLAGLGLLCAGLAHAAQDRAMPVSPPTLADLFAPPAIDQPQLSPSGRYLLYLRQPQPGESGDARQLVVSDLADPDAPATLAIPLDGLDVRWAGWANDERILISVAYIARVEDGFAIEFRDGMIYLVDRIERTQVIALDRDGSNPVQLLAQSRFDTTLNANLDQITDFLPGDREHILMPARSRRAGTLDLYRVNVYTGDVRRAEAGRSRTLAWFTNRRGDAVMRLDASARFGSIDVLVRAADGHLWRNVERFSLSQFGQLQNEYEWVARAEAFDEALVYARSPQTGTMGLFRYSFGLEDLVGPVFVDRDVDIAAVHVDPFSMRPLYVRYEDTRPRIHVEDGELARHLSGLQAFFGEDMLIEPLQVAGGRVLLNVSSPEQPSAFYLYRLAESAVTPIGPALPQLVRRDLAAVEIYPYTARDGTALFGYLTVPVESHGALPPLVVLPHGGPERRDSYGFDPVAQLLAAEGYMVFQPQFRGSYGFGEAFAQAGYAEWGGRIQDDITDGVRAVLADSLADRDKVCIFGFSFGGYSALMGPIRETDLYRCAISAAGVSDLFALVTEAEAENEAALDYLHRAVGHPERDAQRLAAHSPALRAGEIGVPVLLLHGREDRVVAYAQSEAMEAALLAAGKDVTFIANAGGHHFEDRDLFATMLFHVTGFLRRHIPPPEPPPPPRPWWMEDDEPEREDVPIPRDVILTPQ</sequence>
<evidence type="ECO:0000313" key="4">
    <source>
        <dbReference type="EMBL" id="TGY89168.1"/>
    </source>
</evidence>
<evidence type="ECO:0000256" key="2">
    <source>
        <dbReference type="SAM" id="MobiDB-lite"/>
    </source>
</evidence>
<dbReference type="EMBL" id="SRXW01000002">
    <property type="protein sequence ID" value="TGY89168.1"/>
    <property type="molecule type" value="Genomic_DNA"/>
</dbReference>
<evidence type="ECO:0000259" key="3">
    <source>
        <dbReference type="Pfam" id="PF00326"/>
    </source>
</evidence>
<dbReference type="InterPro" id="IPR001375">
    <property type="entry name" value="Peptidase_S9_cat"/>
</dbReference>
<reference evidence="4 5" key="1">
    <citation type="journal article" date="2017" name="Int. J. Syst. Evol. Microbiol.">
        <title>Marinicauda algicola sp. nov., isolated from a marine red alga Rhodosorus marinus.</title>
        <authorList>
            <person name="Jeong S.E."/>
            <person name="Jeon S.H."/>
            <person name="Chun B.H."/>
            <person name="Kim D.W."/>
            <person name="Jeon C.O."/>
        </authorList>
    </citation>
    <scope>NUCLEOTIDE SEQUENCE [LARGE SCALE GENOMIC DNA]</scope>
    <source>
        <strain evidence="4 5">JCM 31718</strain>
    </source>
</reference>
<comment type="caution">
    <text evidence="4">The sequence shown here is derived from an EMBL/GenBank/DDBJ whole genome shotgun (WGS) entry which is preliminary data.</text>
</comment>
<keyword evidence="1" id="KW-0378">Hydrolase</keyword>
<dbReference type="SUPFAM" id="SSF53474">
    <property type="entry name" value="alpha/beta-Hydrolases"/>
    <property type="match status" value="1"/>
</dbReference>
<dbReference type="PANTHER" id="PTHR42776">
    <property type="entry name" value="SERINE PEPTIDASE S9 FAMILY MEMBER"/>
    <property type="match status" value="1"/>
</dbReference>
<dbReference type="Proteomes" id="UP000308054">
    <property type="component" value="Unassembled WGS sequence"/>
</dbReference>
<gene>
    <name evidence="4" type="ORF">E5163_08580</name>
</gene>
<dbReference type="InterPro" id="IPR029058">
    <property type="entry name" value="AB_hydrolase_fold"/>
</dbReference>
<feature type="region of interest" description="Disordered" evidence="2">
    <location>
        <begin position="715"/>
        <end position="751"/>
    </location>
</feature>
<dbReference type="AlphaFoldDB" id="A0A4S2H1G8"/>
<dbReference type="PANTHER" id="PTHR42776:SF27">
    <property type="entry name" value="DIPEPTIDYL PEPTIDASE FAMILY MEMBER 6"/>
    <property type="match status" value="1"/>
</dbReference>
<dbReference type="GO" id="GO:0006508">
    <property type="term" value="P:proteolysis"/>
    <property type="evidence" value="ECO:0007669"/>
    <property type="project" value="InterPro"/>
</dbReference>
<keyword evidence="5" id="KW-1185">Reference proteome</keyword>
<accession>A0A4S2H1G8</accession>